<comment type="similarity">
    <text evidence="1">Belongs to the ATP12 family.</text>
</comment>
<feature type="region of interest" description="Disordered" evidence="4">
    <location>
        <begin position="1"/>
        <end position="31"/>
    </location>
</feature>
<evidence type="ECO:0000256" key="2">
    <source>
        <dbReference type="ARBA" id="ARBA00022946"/>
    </source>
</evidence>
<dbReference type="GO" id="GO:0043461">
    <property type="term" value="P:proton-transporting ATP synthase complex assembly"/>
    <property type="evidence" value="ECO:0007669"/>
    <property type="project" value="InterPro"/>
</dbReference>
<evidence type="ECO:0000256" key="4">
    <source>
        <dbReference type="SAM" id="MobiDB-lite"/>
    </source>
</evidence>
<protein>
    <submittedName>
        <fullName evidence="5">Chaperone required for the assembly of the F1-ATPase</fullName>
    </submittedName>
</protein>
<evidence type="ECO:0000256" key="3">
    <source>
        <dbReference type="ARBA" id="ARBA00023186"/>
    </source>
</evidence>
<reference evidence="5 6" key="1">
    <citation type="submission" date="2016-10" db="EMBL/GenBank/DDBJ databases">
        <authorList>
            <person name="de Groot N.N."/>
        </authorList>
    </citation>
    <scope>NUCLEOTIDE SEQUENCE [LARGE SCALE GENOMIC DNA]</scope>
    <source>
        <strain evidence="5 6">CGMCC 1.9157</strain>
    </source>
</reference>
<keyword evidence="3" id="KW-0143">Chaperone</keyword>
<dbReference type="SUPFAM" id="SSF160909">
    <property type="entry name" value="ATP12-like"/>
    <property type="match status" value="1"/>
</dbReference>
<dbReference type="PANTHER" id="PTHR21013:SF10">
    <property type="entry name" value="ATP SYNTHASE MITOCHONDRIAL F1 COMPLEX ASSEMBLY FACTOR 2"/>
    <property type="match status" value="1"/>
</dbReference>
<proteinExistence type="inferred from homology"/>
<gene>
    <name evidence="5" type="ORF">SAMN04488056_104386</name>
</gene>
<dbReference type="Gene3D" id="1.10.3580.10">
    <property type="entry name" value="ATP12 ATPase"/>
    <property type="match status" value="1"/>
</dbReference>
<dbReference type="STRING" id="655353.SAMN04488056_104386"/>
<dbReference type="AlphaFoldDB" id="A0A1I5G795"/>
<keyword evidence="6" id="KW-1185">Reference proteome</keyword>
<evidence type="ECO:0000256" key="1">
    <source>
        <dbReference type="ARBA" id="ARBA00008231"/>
    </source>
</evidence>
<dbReference type="InterPro" id="IPR042272">
    <property type="entry name" value="ATP12_ATP_synth-F1-assembly_N"/>
</dbReference>
<dbReference type="Proteomes" id="UP000199236">
    <property type="component" value="Unassembled WGS sequence"/>
</dbReference>
<evidence type="ECO:0000313" key="5">
    <source>
        <dbReference type="EMBL" id="SFO31796.1"/>
    </source>
</evidence>
<accession>A0A1I5G795</accession>
<name>A0A1I5G795_9HYPH</name>
<evidence type="ECO:0000313" key="6">
    <source>
        <dbReference type="Proteomes" id="UP000199236"/>
    </source>
</evidence>
<dbReference type="InterPro" id="IPR011419">
    <property type="entry name" value="ATP12_ATP_synth-F1-assembly"/>
</dbReference>
<dbReference type="InterPro" id="IPR023335">
    <property type="entry name" value="ATP12_ortho_dom_sf"/>
</dbReference>
<sequence length="282" mass="31545">MAEQDKDSRETFGVLFGDFAPGQKDSTENPMMRSKEAAKAALPKRFYKDVSVGTEEGNGEALGGETLYCVLLDGRKVKSPAKKTVCVPTRQLAEALVAEWDAQEKEINPALMPLTRLLNSTVDGVEEAREAIIEEIIAYLNNDFICYPASHPERLVQRQKDHWHPVLDRAEEALGGRFVQASGILAIRQSPVMGERLRALWADLDVYQLGALHSMMTLTGSALLPFALWDGFLEPEAVWNAAMVDEDWNIELWGEDEEATKRRVFRRAEFEAAVQVITALRP</sequence>
<feature type="compositionally biased region" description="Basic and acidic residues" evidence="4">
    <location>
        <begin position="1"/>
        <end position="10"/>
    </location>
</feature>
<keyword evidence="2" id="KW-0809">Transit peptide</keyword>
<dbReference type="RefSeq" id="WP_090072057.1">
    <property type="nucleotide sequence ID" value="NZ_FOVR01000004.1"/>
</dbReference>
<dbReference type="Pfam" id="PF07542">
    <property type="entry name" value="ATP12"/>
    <property type="match status" value="1"/>
</dbReference>
<dbReference type="PANTHER" id="PTHR21013">
    <property type="entry name" value="ATP SYNTHASE MITOCHONDRIAL F1 COMPLEX ASSEMBLY FACTOR 2/ATP12 PROTEIN, MITOCHONDRIAL PRECURSOR"/>
    <property type="match status" value="1"/>
</dbReference>
<dbReference type="Gene3D" id="3.30.2180.10">
    <property type="entry name" value="ATP12-like"/>
    <property type="match status" value="1"/>
</dbReference>
<dbReference type="OrthoDB" id="9797825at2"/>
<organism evidence="5 6">
    <name type="scientific">Cohaesibacter marisflavi</name>
    <dbReference type="NCBI Taxonomy" id="655353"/>
    <lineage>
        <taxon>Bacteria</taxon>
        <taxon>Pseudomonadati</taxon>
        <taxon>Pseudomonadota</taxon>
        <taxon>Alphaproteobacteria</taxon>
        <taxon>Hyphomicrobiales</taxon>
        <taxon>Cohaesibacteraceae</taxon>
    </lineage>
</organism>
<dbReference type="EMBL" id="FOVR01000004">
    <property type="protein sequence ID" value="SFO31796.1"/>
    <property type="molecule type" value="Genomic_DNA"/>
</dbReference>